<dbReference type="GeneID" id="41609661"/>
<dbReference type="RefSeq" id="WP_148882906.1">
    <property type="nucleotide sequence ID" value="NZ_CP041932.1"/>
</dbReference>
<dbReference type="EMBL" id="CP041932">
    <property type="protein sequence ID" value="QEK14937.1"/>
    <property type="molecule type" value="Genomic_DNA"/>
</dbReference>
<sequence>MKIVLTEHAKERLKEREIDLKEVEAAINLPRRKFYDLRSGHFIAVGLRNIPGHWLIIAYDKREDTVEVITVIDTSKSLDKIIERRLSSRRWVEV</sequence>
<keyword evidence="2" id="KW-1185">Reference proteome</keyword>
<protein>
    <submittedName>
        <fullName evidence="1">DUF4258 domain-containing protein</fullName>
    </submittedName>
</protein>
<dbReference type="InterPro" id="IPR025354">
    <property type="entry name" value="DUF4258"/>
</dbReference>
<dbReference type="KEGG" id="them:FPV09_07360"/>
<accession>A0A5C0SMB6</accession>
<organism evidence="1 2">
    <name type="scientific">Thermococcus aciditolerans</name>
    <dbReference type="NCBI Taxonomy" id="2598455"/>
    <lineage>
        <taxon>Archaea</taxon>
        <taxon>Methanobacteriati</taxon>
        <taxon>Methanobacteriota</taxon>
        <taxon>Thermococci</taxon>
        <taxon>Thermococcales</taxon>
        <taxon>Thermococcaceae</taxon>
        <taxon>Thermococcus</taxon>
    </lineage>
</organism>
<dbReference type="Pfam" id="PF14076">
    <property type="entry name" value="DUF4258"/>
    <property type="match status" value="1"/>
</dbReference>
<evidence type="ECO:0000313" key="1">
    <source>
        <dbReference type="EMBL" id="QEK14937.1"/>
    </source>
</evidence>
<proteinExistence type="predicted"/>
<evidence type="ECO:0000313" key="2">
    <source>
        <dbReference type="Proteomes" id="UP000322631"/>
    </source>
</evidence>
<dbReference type="AlphaFoldDB" id="A0A5C0SMB6"/>
<gene>
    <name evidence="1" type="ORF">FPV09_07360</name>
</gene>
<dbReference type="Proteomes" id="UP000322631">
    <property type="component" value="Chromosome"/>
</dbReference>
<name>A0A5C0SMB6_9EURY</name>
<reference evidence="1 2" key="1">
    <citation type="submission" date="2019-07" db="EMBL/GenBank/DDBJ databases">
        <title>Complete genome of Thermococcus acidophilus.</title>
        <authorList>
            <person name="Li X."/>
        </authorList>
    </citation>
    <scope>NUCLEOTIDE SEQUENCE [LARGE SCALE GENOMIC DNA]</scope>
    <source>
        <strain evidence="1 2">SY113</strain>
    </source>
</reference>